<dbReference type="SUPFAM" id="SSF56672">
    <property type="entry name" value="DNA/RNA polymerases"/>
    <property type="match status" value="1"/>
</dbReference>
<evidence type="ECO:0000259" key="1">
    <source>
        <dbReference type="PROSITE" id="PS50878"/>
    </source>
</evidence>
<dbReference type="PROSITE" id="PS50878">
    <property type="entry name" value="RT_POL"/>
    <property type="match status" value="1"/>
</dbReference>
<gene>
    <name evidence="2" type="ORF">L3X38_000068</name>
</gene>
<name>A0AAD4YJG2_PRUDU</name>
<dbReference type="EMBL" id="JAJFAZ020000012">
    <property type="protein sequence ID" value="KAI5311406.1"/>
    <property type="molecule type" value="Genomic_DNA"/>
</dbReference>
<proteinExistence type="predicted"/>
<keyword evidence="3" id="KW-1185">Reference proteome</keyword>
<dbReference type="GO" id="GO:0003676">
    <property type="term" value="F:nucleic acid binding"/>
    <property type="evidence" value="ECO:0007669"/>
    <property type="project" value="InterPro"/>
</dbReference>
<dbReference type="SUPFAM" id="SSF53098">
    <property type="entry name" value="Ribonuclease H-like"/>
    <property type="match status" value="1"/>
</dbReference>
<comment type="caution">
    <text evidence="2">The sequence shown here is derived from an EMBL/GenBank/DDBJ whole genome shotgun (WGS) entry which is preliminary data.</text>
</comment>
<evidence type="ECO:0000313" key="2">
    <source>
        <dbReference type="EMBL" id="KAI5311406.1"/>
    </source>
</evidence>
<dbReference type="InterPro" id="IPR036397">
    <property type="entry name" value="RNaseH_sf"/>
</dbReference>
<dbReference type="GO" id="GO:0004523">
    <property type="term" value="F:RNA-DNA hybrid ribonuclease activity"/>
    <property type="evidence" value="ECO:0007669"/>
    <property type="project" value="InterPro"/>
</dbReference>
<protein>
    <recommendedName>
        <fullName evidence="1">Reverse transcriptase domain-containing protein</fullName>
    </recommendedName>
</protein>
<organism evidence="2 3">
    <name type="scientific">Prunus dulcis</name>
    <name type="common">Almond</name>
    <name type="synonym">Amygdalus dulcis</name>
    <dbReference type="NCBI Taxonomy" id="3755"/>
    <lineage>
        <taxon>Eukaryota</taxon>
        <taxon>Viridiplantae</taxon>
        <taxon>Streptophyta</taxon>
        <taxon>Embryophyta</taxon>
        <taxon>Tracheophyta</taxon>
        <taxon>Spermatophyta</taxon>
        <taxon>Magnoliopsida</taxon>
        <taxon>eudicotyledons</taxon>
        <taxon>Gunneridae</taxon>
        <taxon>Pentapetalae</taxon>
        <taxon>rosids</taxon>
        <taxon>fabids</taxon>
        <taxon>Rosales</taxon>
        <taxon>Rosaceae</taxon>
        <taxon>Amygdaloideae</taxon>
        <taxon>Amygdaleae</taxon>
        <taxon>Prunus</taxon>
    </lineage>
</organism>
<dbReference type="InterPro" id="IPR000477">
    <property type="entry name" value="RT_dom"/>
</dbReference>
<dbReference type="InterPro" id="IPR012337">
    <property type="entry name" value="RNaseH-like_sf"/>
</dbReference>
<dbReference type="InterPro" id="IPR043502">
    <property type="entry name" value="DNA/RNA_pol_sf"/>
</dbReference>
<dbReference type="Pfam" id="PF00078">
    <property type="entry name" value="RVT_1"/>
    <property type="match status" value="1"/>
</dbReference>
<dbReference type="Proteomes" id="UP001054821">
    <property type="component" value="Unassembled WGS sequence"/>
</dbReference>
<dbReference type="PANTHER" id="PTHR33116:SF86">
    <property type="entry name" value="REVERSE TRANSCRIPTASE DOMAIN-CONTAINING PROTEIN"/>
    <property type="match status" value="1"/>
</dbReference>
<dbReference type="Gene3D" id="3.30.420.10">
    <property type="entry name" value="Ribonuclease H-like superfamily/Ribonuclease H"/>
    <property type="match status" value="1"/>
</dbReference>
<dbReference type="InterPro" id="IPR002156">
    <property type="entry name" value="RNaseH_domain"/>
</dbReference>
<dbReference type="PANTHER" id="PTHR33116">
    <property type="entry name" value="REVERSE TRANSCRIPTASE ZINC-BINDING DOMAIN-CONTAINING PROTEIN-RELATED-RELATED"/>
    <property type="match status" value="1"/>
</dbReference>
<feature type="domain" description="Reverse transcriptase" evidence="1">
    <location>
        <begin position="1"/>
        <end position="149"/>
    </location>
</feature>
<dbReference type="CDD" id="cd06222">
    <property type="entry name" value="RNase_H_like"/>
    <property type="match status" value="1"/>
</dbReference>
<sequence length="600" mass="67105">MSCVSTVKYQICINGELTDSFQPKSGIRQGDPLSPYLFVLCIEKLSHIIFEDVRMGKWRPVKSSQAGPAVSHLFFADDLVLFAEATSNQARVLKNCLEVFCQASGQTVNFDKFAIFCSPNTCKEIAKEISCICGSPLTEDLGKYLGMLVLHSRIDKRTYSRLIHKVHKRLAAWKGKFLSLAGRATLIQSVTSAVFVYAMQTAKLPTSVCDALDKLNRNFFWGGSEKMSRVHLCLWDLVSRPKSKGGLGFKKTGAMNQALLAKIGWRLHIKDEGLWAKIYEAKYLKGHSILDDSVIFRQDCSSTWRGVLHGAALLRKGMLWRIGDGGTARKVWNALLNSSQSAGFFTMDFQPWLKVNLMSKIVWADGIPWNLVFVFTCWYIWKWRNFYVFHGDEELAFDSIQIITAAVKEWFKASNVSSIKCAKVEAWFAWEPPPAGVFKLNVDGSRKVASGHIGAGGVLRDVSGDWCSGFAINLGKGQILEAELWGLFFGLRMAVEKGFNNLIVEMDSAVAIQLVQQHDFLTLHLLASLVSSCWQLMHKLENCSLHHIFREKNSVAFQLAAWSYNLDLGICIFDEAPSWVGASLVDDLLGVSRPRLICVG</sequence>
<reference evidence="2 3" key="1">
    <citation type="journal article" date="2022" name="G3 (Bethesda)">
        <title>Whole-genome sequence and methylome profiling of the almond [Prunus dulcis (Mill.) D.A. Webb] cultivar 'Nonpareil'.</title>
        <authorList>
            <person name="D'Amico-Willman K.M."/>
            <person name="Ouma W.Z."/>
            <person name="Meulia T."/>
            <person name="Sideli G.M."/>
            <person name="Gradziel T.M."/>
            <person name="Fresnedo-Ramirez J."/>
        </authorList>
    </citation>
    <scope>NUCLEOTIDE SEQUENCE [LARGE SCALE GENOMIC DNA]</scope>
    <source>
        <strain evidence="2">Clone GOH B32 T37-40</strain>
    </source>
</reference>
<dbReference type="Pfam" id="PF13456">
    <property type="entry name" value="RVT_3"/>
    <property type="match status" value="1"/>
</dbReference>
<dbReference type="AlphaFoldDB" id="A0AAD4YJG2"/>
<accession>A0AAD4YJG2</accession>
<evidence type="ECO:0000313" key="3">
    <source>
        <dbReference type="Proteomes" id="UP001054821"/>
    </source>
</evidence>
<dbReference type="InterPro" id="IPR044730">
    <property type="entry name" value="RNase_H-like_dom_plant"/>
</dbReference>